<reference evidence="1" key="1">
    <citation type="submission" date="2018-07" db="EMBL/GenBank/DDBJ databases">
        <authorList>
            <consortium name="Genoscope - CEA"/>
            <person name="William W."/>
        </authorList>
    </citation>
    <scope>NUCLEOTIDE SEQUENCE</scope>
    <source>
        <strain evidence="1">IK1</strain>
    </source>
</reference>
<accession>A0A653A1Q5</accession>
<dbReference type="EMBL" id="UPXX01000013">
    <property type="protein sequence ID" value="VBB41934.1"/>
    <property type="molecule type" value="Genomic_DNA"/>
</dbReference>
<proteinExistence type="predicted"/>
<name>A0A653A1Q5_UNCDX</name>
<evidence type="ECO:0000313" key="1">
    <source>
        <dbReference type="EMBL" id="VBB41934.1"/>
    </source>
</evidence>
<protein>
    <submittedName>
        <fullName evidence="1">Uncharacterized protein</fullName>
    </submittedName>
</protein>
<dbReference type="AlphaFoldDB" id="A0A653A1Q5"/>
<gene>
    <name evidence="1" type="ORF">TRIP_B200074</name>
</gene>
<organism evidence="1">
    <name type="scientific">Uncultured Desulfatiglans sp</name>
    <dbReference type="NCBI Taxonomy" id="1748965"/>
    <lineage>
        <taxon>Bacteria</taxon>
        <taxon>Pseudomonadati</taxon>
        <taxon>Thermodesulfobacteriota</taxon>
        <taxon>Desulfobacteria</taxon>
        <taxon>Desulfatiglandales</taxon>
        <taxon>Desulfatiglandaceae</taxon>
        <taxon>Desulfatiglans</taxon>
        <taxon>environmental samples</taxon>
    </lineage>
</organism>
<dbReference type="Pfam" id="PF13412">
    <property type="entry name" value="HTH_24"/>
    <property type="match status" value="1"/>
</dbReference>
<sequence length="188" mass="21081">MRPKTISDEKLLELIDSGVSQASIAKELGVSRQAIHFRLRELRGKHTRAICASKIERVVDQKLDSMAQLHRINDDANGLLDRLLGIITGDKTIISEMTEAEASGLAIKTMAEIRAQLHLQLDIFATLFDMKAVQRFQEAVLATIDEVDPNVRRKIIDRLNERRAVSDVLRYTECTVQSHASDGLQPLP</sequence>